<comment type="caution">
    <text evidence="1">The sequence shown here is derived from an EMBL/GenBank/DDBJ whole genome shotgun (WGS) entry which is preliminary data.</text>
</comment>
<accession>A0ACB9XBM9</accession>
<evidence type="ECO:0000313" key="1">
    <source>
        <dbReference type="EMBL" id="KAI4823672.1"/>
    </source>
</evidence>
<dbReference type="EMBL" id="CM043791">
    <property type="protein sequence ID" value="KAI4823672.1"/>
    <property type="molecule type" value="Genomic_DNA"/>
</dbReference>
<keyword evidence="2" id="KW-1185">Reference proteome</keyword>
<name>A0ACB9XBM9_CHAAC</name>
<gene>
    <name evidence="1" type="ORF">KUCAC02_012247</name>
</gene>
<dbReference type="Proteomes" id="UP001057452">
    <property type="component" value="Chromosome 7"/>
</dbReference>
<protein>
    <submittedName>
        <fullName evidence="1">Uncharacterized protein</fullName>
    </submittedName>
</protein>
<reference evidence="1" key="1">
    <citation type="submission" date="2022-05" db="EMBL/GenBank/DDBJ databases">
        <title>Chromosome-level genome of Chaenocephalus aceratus.</title>
        <authorList>
            <person name="Park H."/>
        </authorList>
    </citation>
    <scope>NUCLEOTIDE SEQUENCE</scope>
    <source>
        <strain evidence="1">KU_202001</strain>
    </source>
</reference>
<sequence>MGHHFSADELSDNMEIVQTYRLHISQDIPLENLSMFYNSYDSVKRFKSAHAVYGLLSDNQALQGIRRVIGSTSIVPIFAV</sequence>
<proteinExistence type="predicted"/>
<organism evidence="1 2">
    <name type="scientific">Chaenocephalus aceratus</name>
    <name type="common">Blackfin icefish</name>
    <name type="synonym">Chaenichthys aceratus</name>
    <dbReference type="NCBI Taxonomy" id="36190"/>
    <lineage>
        <taxon>Eukaryota</taxon>
        <taxon>Metazoa</taxon>
        <taxon>Chordata</taxon>
        <taxon>Craniata</taxon>
        <taxon>Vertebrata</taxon>
        <taxon>Euteleostomi</taxon>
        <taxon>Actinopterygii</taxon>
        <taxon>Neopterygii</taxon>
        <taxon>Teleostei</taxon>
        <taxon>Neoteleostei</taxon>
        <taxon>Acanthomorphata</taxon>
        <taxon>Eupercaria</taxon>
        <taxon>Perciformes</taxon>
        <taxon>Notothenioidei</taxon>
        <taxon>Channichthyidae</taxon>
        <taxon>Chaenocephalus</taxon>
    </lineage>
</organism>
<evidence type="ECO:0000313" key="2">
    <source>
        <dbReference type="Proteomes" id="UP001057452"/>
    </source>
</evidence>